<keyword evidence="7 13" id="KW-0456">Lyase</keyword>
<dbReference type="Gene3D" id="3.40.50.1220">
    <property type="entry name" value="TPP-binding domain"/>
    <property type="match status" value="1"/>
</dbReference>
<dbReference type="PANTHER" id="PTHR43452">
    <property type="entry name" value="PYRUVATE DECARBOXYLASE"/>
    <property type="match status" value="1"/>
</dbReference>
<gene>
    <name evidence="13" type="ORF">QTG54_009566</name>
</gene>
<accession>A0AAD8Y688</accession>
<dbReference type="GO" id="GO:0000287">
    <property type="term" value="F:magnesium ion binding"/>
    <property type="evidence" value="ECO:0007669"/>
    <property type="project" value="InterPro"/>
</dbReference>
<dbReference type="GO" id="GO:0004737">
    <property type="term" value="F:pyruvate decarboxylase activity"/>
    <property type="evidence" value="ECO:0007669"/>
    <property type="project" value="TreeGrafter"/>
</dbReference>
<proteinExistence type="inferred from homology"/>
<dbReference type="Gene3D" id="3.40.50.970">
    <property type="match status" value="2"/>
</dbReference>
<dbReference type="PIRSF" id="PIRSF036565">
    <property type="entry name" value="Pyruvt_ip_decrb"/>
    <property type="match status" value="1"/>
</dbReference>
<dbReference type="EMBL" id="JATAAI010000017">
    <property type="protein sequence ID" value="KAK1739807.1"/>
    <property type="molecule type" value="Genomic_DNA"/>
</dbReference>
<dbReference type="Pfam" id="PF02775">
    <property type="entry name" value="TPP_enzyme_C"/>
    <property type="match status" value="1"/>
</dbReference>
<evidence type="ECO:0000256" key="8">
    <source>
        <dbReference type="PIRSR" id="PIRSR036565-2"/>
    </source>
</evidence>
<dbReference type="AlphaFoldDB" id="A0AAD8Y688"/>
<comment type="caution">
    <text evidence="13">The sequence shown here is derived from an EMBL/GenBank/DDBJ whole genome shotgun (WGS) entry which is preliminary data.</text>
</comment>
<dbReference type="InterPro" id="IPR012001">
    <property type="entry name" value="Thiamin_PyroP_enz_TPP-bd_dom"/>
</dbReference>
<dbReference type="Pfam" id="PF02776">
    <property type="entry name" value="TPP_enzyme_N"/>
    <property type="match status" value="1"/>
</dbReference>
<evidence type="ECO:0000256" key="4">
    <source>
        <dbReference type="ARBA" id="ARBA00022793"/>
    </source>
</evidence>
<dbReference type="InterPro" id="IPR012000">
    <property type="entry name" value="Thiamin_PyroP_enz_cen_dom"/>
</dbReference>
<evidence type="ECO:0000313" key="13">
    <source>
        <dbReference type="EMBL" id="KAK1739807.1"/>
    </source>
</evidence>
<keyword evidence="4" id="KW-0210">Decarboxylase</keyword>
<dbReference type="GO" id="GO:0047434">
    <property type="term" value="F:indolepyruvate decarboxylase activity"/>
    <property type="evidence" value="ECO:0007669"/>
    <property type="project" value="UniProtKB-EC"/>
</dbReference>
<organism evidence="13 14">
    <name type="scientific">Skeletonema marinoi</name>
    <dbReference type="NCBI Taxonomy" id="267567"/>
    <lineage>
        <taxon>Eukaryota</taxon>
        <taxon>Sar</taxon>
        <taxon>Stramenopiles</taxon>
        <taxon>Ochrophyta</taxon>
        <taxon>Bacillariophyta</taxon>
        <taxon>Coscinodiscophyceae</taxon>
        <taxon>Thalassiosirophycidae</taxon>
        <taxon>Thalassiosirales</taxon>
        <taxon>Skeletonemataceae</taxon>
        <taxon>Skeletonema</taxon>
        <taxon>Skeletonema marinoi-dohrnii complex</taxon>
    </lineage>
</organism>
<evidence type="ECO:0000256" key="2">
    <source>
        <dbReference type="ARBA" id="ARBA00007812"/>
    </source>
</evidence>
<keyword evidence="3 8" id="KW-0479">Metal-binding</keyword>
<feature type="domain" description="Thiamine pyrophosphate enzyme N-terminal TPP-binding" evidence="12">
    <location>
        <begin position="4"/>
        <end position="114"/>
    </location>
</feature>
<dbReference type="GO" id="GO:0000949">
    <property type="term" value="P:aromatic amino acid family catabolic process to alcohol via Ehrlich pathway"/>
    <property type="evidence" value="ECO:0007669"/>
    <property type="project" value="TreeGrafter"/>
</dbReference>
<feature type="binding site" evidence="8">
    <location>
        <position position="480"/>
    </location>
    <ligand>
        <name>Mg(2+)</name>
        <dbReference type="ChEBI" id="CHEBI:18420"/>
    </ligand>
</feature>
<comment type="similarity">
    <text evidence="2 9">Belongs to the TPP enzyme family.</text>
</comment>
<evidence type="ECO:0000256" key="7">
    <source>
        <dbReference type="ARBA" id="ARBA00023239"/>
    </source>
</evidence>
<evidence type="ECO:0000259" key="10">
    <source>
        <dbReference type="Pfam" id="PF00205"/>
    </source>
</evidence>
<feature type="binding site" evidence="8">
    <location>
        <position position="482"/>
    </location>
    <ligand>
        <name>Mg(2+)</name>
        <dbReference type="ChEBI" id="CHEBI:18420"/>
    </ligand>
</feature>
<dbReference type="InterPro" id="IPR011766">
    <property type="entry name" value="TPP_enzyme_TPP-bd"/>
</dbReference>
<keyword evidence="5 8" id="KW-0460">Magnesium</keyword>
<evidence type="ECO:0000256" key="3">
    <source>
        <dbReference type="ARBA" id="ARBA00022723"/>
    </source>
</evidence>
<dbReference type="SUPFAM" id="SSF52518">
    <property type="entry name" value="Thiamin diphosphate-binding fold (THDP-binding)"/>
    <property type="match status" value="2"/>
</dbReference>
<evidence type="ECO:0000256" key="5">
    <source>
        <dbReference type="ARBA" id="ARBA00022842"/>
    </source>
</evidence>
<dbReference type="EC" id="4.1.1.74" evidence="13"/>
<evidence type="ECO:0000259" key="11">
    <source>
        <dbReference type="Pfam" id="PF02775"/>
    </source>
</evidence>
<dbReference type="Pfam" id="PF00205">
    <property type="entry name" value="TPP_enzyme_M"/>
    <property type="match status" value="1"/>
</dbReference>
<evidence type="ECO:0000256" key="1">
    <source>
        <dbReference type="ARBA" id="ARBA00001964"/>
    </source>
</evidence>
<dbReference type="Proteomes" id="UP001224775">
    <property type="component" value="Unassembled WGS sequence"/>
</dbReference>
<evidence type="ECO:0000256" key="6">
    <source>
        <dbReference type="ARBA" id="ARBA00023052"/>
    </source>
</evidence>
<evidence type="ECO:0000259" key="12">
    <source>
        <dbReference type="Pfam" id="PF02776"/>
    </source>
</evidence>
<sequence length="563" mass="61272">MVDITDALIQALVRRGVKTVYGVPGDFVLGLFKRFEDCPEIEVVCTAGEEGAAFAADAEARLNGLGVVMITYGVGALKILNAVGGAHAECSPVLVISGAPGINSDRKGGSQPLIHHSVYQQGDFQTRMFSEVTVASASLNSAATAVQDIDMVLDGIKTFSKPGYLQIPRDRIARELPFPISSVSSPMVPDRMNVENLLTSDLHKERAAILLDWMRSRERPVVLSGVHIQRYKMQDLFLQILEREGWMCATSLTGKTLIAESHPLSLGIYNGAMTSESVNEDIRNSDGILMIGFPMQDIDTGMFTMDIQEEKLARVDMNSGLTWAHSNGEEAKDELLLPHLLLKVWSEAAPPRQRSLQRVSLSPKRPQGPFTPKECETTLSRVVQAVGAMLVDENTVLLAEVGDSLFASAALHLPFENSFLTSGFWCSLGFVLPGAIGAWFANKQSRPIVLIGDGSFLMSAIECAPLARYNVPAIVIVLDNEGYGTERPMIDGEFNDVQPVDHAMLAQAYGFKKAHRVTTEFELQAALTDVSTIDGPTLLSVKLGKFDFSDALMKLTGGLKKRM</sequence>
<dbReference type="InterPro" id="IPR029061">
    <property type="entry name" value="THDP-binding"/>
</dbReference>
<evidence type="ECO:0000313" key="14">
    <source>
        <dbReference type="Proteomes" id="UP001224775"/>
    </source>
</evidence>
<evidence type="ECO:0000256" key="9">
    <source>
        <dbReference type="RuleBase" id="RU362132"/>
    </source>
</evidence>
<dbReference type="GO" id="GO:0005829">
    <property type="term" value="C:cytosol"/>
    <property type="evidence" value="ECO:0007669"/>
    <property type="project" value="TreeGrafter"/>
</dbReference>
<dbReference type="SUPFAM" id="SSF52467">
    <property type="entry name" value="DHS-like NAD/FAD-binding domain"/>
    <property type="match status" value="1"/>
</dbReference>
<name>A0AAD8Y688_9STRA</name>
<feature type="binding site" evidence="8">
    <location>
        <position position="453"/>
    </location>
    <ligand>
        <name>Mg(2+)</name>
        <dbReference type="ChEBI" id="CHEBI:18420"/>
    </ligand>
</feature>
<feature type="domain" description="Thiamine pyrophosphate enzyme central" evidence="10">
    <location>
        <begin position="210"/>
        <end position="318"/>
    </location>
</feature>
<reference evidence="13" key="1">
    <citation type="submission" date="2023-06" db="EMBL/GenBank/DDBJ databases">
        <title>Survivors Of The Sea: Transcriptome response of Skeletonema marinoi to long-term dormancy.</title>
        <authorList>
            <person name="Pinder M.I.M."/>
            <person name="Kourtchenko O."/>
            <person name="Robertson E.K."/>
            <person name="Larsson T."/>
            <person name="Maumus F."/>
            <person name="Osuna-Cruz C.M."/>
            <person name="Vancaester E."/>
            <person name="Stenow R."/>
            <person name="Vandepoele K."/>
            <person name="Ploug H."/>
            <person name="Bruchert V."/>
            <person name="Godhe A."/>
            <person name="Topel M."/>
        </authorList>
    </citation>
    <scope>NUCLEOTIDE SEQUENCE</scope>
    <source>
        <strain evidence="13">R05AC</strain>
    </source>
</reference>
<feature type="domain" description="Thiamine pyrophosphate enzyme TPP-binding" evidence="11">
    <location>
        <begin position="408"/>
        <end position="541"/>
    </location>
</feature>
<dbReference type="InterPro" id="IPR012110">
    <property type="entry name" value="PDC/IPDC-like"/>
</dbReference>
<dbReference type="PANTHER" id="PTHR43452:SF30">
    <property type="entry name" value="PYRUVATE DECARBOXYLASE ISOZYME 1-RELATED"/>
    <property type="match status" value="1"/>
</dbReference>
<dbReference type="InterPro" id="IPR029035">
    <property type="entry name" value="DHS-like_NAD/FAD-binding_dom"/>
</dbReference>
<dbReference type="GO" id="GO:0030976">
    <property type="term" value="F:thiamine pyrophosphate binding"/>
    <property type="evidence" value="ECO:0007669"/>
    <property type="project" value="InterPro"/>
</dbReference>
<comment type="cofactor">
    <cofactor evidence="1">
        <name>thiamine diphosphate</name>
        <dbReference type="ChEBI" id="CHEBI:58937"/>
    </cofactor>
</comment>
<protein>
    <submittedName>
        <fullName evidence="13">Indolepyruvate decarboxylase</fullName>
        <ecNumber evidence="13">4.1.1.74</ecNumber>
    </submittedName>
</protein>
<comment type="cofactor">
    <cofactor evidence="8">
        <name>Mg(2+)</name>
        <dbReference type="ChEBI" id="CHEBI:18420"/>
    </cofactor>
    <text evidence="8">Binds 1 Mg(2+) per subunit.</text>
</comment>
<keyword evidence="14" id="KW-1185">Reference proteome</keyword>
<keyword evidence="6 9" id="KW-0786">Thiamine pyrophosphate</keyword>